<dbReference type="GO" id="GO:0031902">
    <property type="term" value="C:late endosome membrane"/>
    <property type="evidence" value="ECO:0007669"/>
    <property type="project" value="UniProtKB-SubCell"/>
</dbReference>
<feature type="region of interest" description="Disordered" evidence="5">
    <location>
        <begin position="395"/>
        <end position="416"/>
    </location>
</feature>
<evidence type="ECO:0000313" key="7">
    <source>
        <dbReference type="Proteomes" id="UP000694388"/>
    </source>
</evidence>
<dbReference type="Pfam" id="PF00995">
    <property type="entry name" value="Sec1"/>
    <property type="match status" value="1"/>
</dbReference>
<dbReference type="GO" id="GO:0005765">
    <property type="term" value="C:lysosomal membrane"/>
    <property type="evidence" value="ECO:0007669"/>
    <property type="project" value="UniProtKB-SubCell"/>
</dbReference>
<dbReference type="GO" id="GO:0015031">
    <property type="term" value="P:protein transport"/>
    <property type="evidence" value="ECO:0007669"/>
    <property type="project" value="UniProtKB-KW"/>
</dbReference>
<dbReference type="Gene3D" id="1.25.40.850">
    <property type="match status" value="1"/>
</dbReference>
<evidence type="ECO:0000256" key="5">
    <source>
        <dbReference type="SAM" id="MobiDB-lite"/>
    </source>
</evidence>
<organism evidence="6 7">
    <name type="scientific">Eptatretus burgeri</name>
    <name type="common">Inshore hagfish</name>
    <dbReference type="NCBI Taxonomy" id="7764"/>
    <lineage>
        <taxon>Eukaryota</taxon>
        <taxon>Metazoa</taxon>
        <taxon>Chordata</taxon>
        <taxon>Craniata</taxon>
        <taxon>Vertebrata</taxon>
        <taxon>Cyclostomata</taxon>
        <taxon>Myxini</taxon>
        <taxon>Myxiniformes</taxon>
        <taxon>Myxinidae</taxon>
        <taxon>Eptatretinae</taxon>
        <taxon>Eptatretus</taxon>
    </lineage>
</organism>
<dbReference type="Gene3D" id="3.40.50.1910">
    <property type="match status" value="2"/>
</dbReference>
<evidence type="ECO:0000256" key="3">
    <source>
        <dbReference type="ARBA" id="ARBA00009884"/>
    </source>
</evidence>
<reference evidence="6" key="1">
    <citation type="submission" date="2025-08" db="UniProtKB">
        <authorList>
            <consortium name="Ensembl"/>
        </authorList>
    </citation>
    <scope>IDENTIFICATION</scope>
</reference>
<dbReference type="Proteomes" id="UP000694388">
    <property type="component" value="Unplaced"/>
</dbReference>
<dbReference type="GeneTree" id="ENSGT00940000155165"/>
<dbReference type="InterPro" id="IPR001619">
    <property type="entry name" value="Sec1-like"/>
</dbReference>
<dbReference type="PANTHER" id="PTHR11679">
    <property type="entry name" value="VESICLE PROTEIN SORTING-ASSOCIATED"/>
    <property type="match status" value="1"/>
</dbReference>
<dbReference type="InterPro" id="IPR043155">
    <property type="entry name" value="VPS33_dom3b"/>
</dbReference>
<proteinExistence type="inferred from homology"/>
<dbReference type="InterPro" id="IPR043127">
    <property type="entry name" value="Sec-1-like_dom3a"/>
</dbReference>
<name>A0A8C4NL75_EPTBU</name>
<keyword evidence="4" id="KW-0813">Transport</keyword>
<dbReference type="FunFam" id="3.40.50.1910:FF:000005">
    <property type="entry name" value="vacuolar protein sorting-associated protein 33A isoform X1"/>
    <property type="match status" value="1"/>
</dbReference>
<comment type="similarity">
    <text evidence="3">Belongs to the STXBP/unc-18/SEC1 family.</text>
</comment>
<dbReference type="InterPro" id="IPR036045">
    <property type="entry name" value="Sec1-like_sf"/>
</dbReference>
<comment type="subcellular location">
    <subcellularLocation>
        <location evidence="1">Late endosome membrane</location>
        <topology evidence="1">Peripheral membrane protein</topology>
        <orientation evidence="1">Cytoplasmic side</orientation>
    </subcellularLocation>
    <subcellularLocation>
        <location evidence="2">Lysosome membrane</location>
        <topology evidence="2">Peripheral membrane protein</topology>
        <orientation evidence="2">Cytoplasmic side</orientation>
    </subcellularLocation>
</comment>
<accession>A0A8C4NL75</accession>
<keyword evidence="7" id="KW-1185">Reference proteome</keyword>
<evidence type="ECO:0000313" key="6">
    <source>
        <dbReference type="Ensembl" id="ENSEBUP00000006235.1"/>
    </source>
</evidence>
<reference evidence="6" key="2">
    <citation type="submission" date="2025-09" db="UniProtKB">
        <authorList>
            <consortium name="Ensembl"/>
        </authorList>
    </citation>
    <scope>IDENTIFICATION</scope>
</reference>
<dbReference type="AlphaFoldDB" id="A0A8C4NL75"/>
<evidence type="ECO:0000256" key="1">
    <source>
        <dbReference type="ARBA" id="ARBA00004492"/>
    </source>
</evidence>
<dbReference type="InterPro" id="IPR027482">
    <property type="entry name" value="Sec1-like_dom2"/>
</dbReference>
<keyword evidence="4" id="KW-0653">Protein transport</keyword>
<evidence type="ECO:0000256" key="2">
    <source>
        <dbReference type="ARBA" id="ARBA00004630"/>
    </source>
</evidence>
<dbReference type="GO" id="GO:0016192">
    <property type="term" value="P:vesicle-mediated transport"/>
    <property type="evidence" value="ECO:0007669"/>
    <property type="project" value="InterPro"/>
</dbReference>
<sequence length="472" mass="52948">MATFLTLNTLVCTSSHLTVTYFPWKLSSHFGKCCLESDYTSMFDVAKGIMTLQSLYGIIPEIHGKGDCARKVADMLQRMQKELGSVQSCIPSSIDSLVLLDRSVDLLTPLATQLTYEGLIDELYGVKNMYVKLPPEKFLPRRQGEGPQELPTEPKRLQLSSAEELHAEIRDRNFNAVGEALSRRARNITAAFEERHQARTVGEIKQFVSRLPHMQTIKSSLATHTAIAELIQEATRSESFLDTLAVEQEFISGIDTDKVHASIEELISQRQPLERVLRLMCMQSLCSGGLKPRTLDHYRREILQAYGFEHLSTLFNLEKVGLLRGQIGGRNPFPILRKTLRLQLSEVNEKNPNDISYVYSGYAPLSVRLVQFLARPGWRSIEEVLRLLPSPEVDDRQPLPPGLAYKRGPGGGRDGESSQRVTLVFFLGGVTFAEVAALRFLAQTDDGNTDYIIGTTKLINGNTWLKSLMDTF</sequence>
<protein>
    <submittedName>
        <fullName evidence="6">VPS33A core subunit of CORVET and HOPS complexes</fullName>
    </submittedName>
</protein>
<dbReference type="OMA" id="EFHIFFV"/>
<dbReference type="Ensembl" id="ENSEBUT00000006688.1">
    <property type="protein sequence ID" value="ENSEBUP00000006235.1"/>
    <property type="gene ID" value="ENSEBUG00000004144.1"/>
</dbReference>
<evidence type="ECO:0000256" key="4">
    <source>
        <dbReference type="ARBA" id="ARBA00022927"/>
    </source>
</evidence>
<dbReference type="Gene3D" id="3.90.830.10">
    <property type="entry name" value="Syntaxin Binding Protein 1, Chain A, domain 2"/>
    <property type="match status" value="1"/>
</dbReference>
<dbReference type="SUPFAM" id="SSF56815">
    <property type="entry name" value="Sec1/munc18-like (SM) proteins"/>
    <property type="match status" value="1"/>
</dbReference>